<accession>A0ACC2JRE4</accession>
<comment type="caution">
    <text evidence="1">The sequence shown here is derived from an EMBL/GenBank/DDBJ whole genome shotgun (WGS) entry which is preliminary data.</text>
</comment>
<evidence type="ECO:0000313" key="1">
    <source>
        <dbReference type="EMBL" id="KAJ8129837.1"/>
    </source>
</evidence>
<name>A0ACC2JRE4_9PEZI</name>
<keyword evidence="2" id="KW-1185">Reference proteome</keyword>
<evidence type="ECO:0000313" key="2">
    <source>
        <dbReference type="Proteomes" id="UP001153332"/>
    </source>
</evidence>
<gene>
    <name evidence="1" type="ORF">O1611_g3793</name>
</gene>
<reference evidence="1" key="1">
    <citation type="submission" date="2022-12" db="EMBL/GenBank/DDBJ databases">
        <title>Genome Sequence of Lasiodiplodia mahajangana.</title>
        <authorList>
            <person name="Buettner E."/>
        </authorList>
    </citation>
    <scope>NUCLEOTIDE SEQUENCE</scope>
    <source>
        <strain evidence="1">VT137</strain>
    </source>
</reference>
<organism evidence="1 2">
    <name type="scientific">Lasiodiplodia mahajangana</name>
    <dbReference type="NCBI Taxonomy" id="1108764"/>
    <lineage>
        <taxon>Eukaryota</taxon>
        <taxon>Fungi</taxon>
        <taxon>Dikarya</taxon>
        <taxon>Ascomycota</taxon>
        <taxon>Pezizomycotina</taxon>
        <taxon>Dothideomycetes</taxon>
        <taxon>Dothideomycetes incertae sedis</taxon>
        <taxon>Botryosphaeriales</taxon>
        <taxon>Botryosphaeriaceae</taxon>
        <taxon>Lasiodiplodia</taxon>
    </lineage>
</organism>
<sequence length="1340" mass="152743">MGAPAFTPSGRPGQAAHATSSTSFSGEGRHRGLPMQRYDVKPDWKDWDSLTIRIYGLPPSTTTLHLTTYFKRYGKVIYTEIYEPKNTTAIVRFSPPPSVPCWGDQMDIEVDGRRHAVKAELLPRRDLEDIITPGGHTYPAKLTLEPTKLQFGLFSQPNEFMAMQTIENILHDEFTFYMDLKLTRLEITFSCRIEDPRRTGPEIPRISAYKARIFFPHLANLVVLEEDESTFAIIIPLQSPPIFFKRGDETRSHSAEKKSWSERDKWNRTVDVVYDTVSLKDDKVSLRREHHFVDIARWTTYKLTFANSKSNISTWEKMRTALRDFNVSIRGVAADSLHTVLPWNSNFWETLEPTATGGNLALLAATDEVNLPYDVRYQLEVCISQGYFDEVNLGANFLHKLADLSNARKRNRDRAKDLLTYVAESGGPGSGDSPSLYPKRFYDPMALFTDRNALSHYPELGVPSHCAWVRKVVITPSGMYLSTPNPEPSNRVLRRYAQYSDRFLRVQFMDELVKGRIFSSPKSEQQNALFNRVFRTLANGIEVGGRHFEFLAFGNSQFRENGAYFFSPTDHINCDQIREWMGDVTHIRVVAKYAARLGQCFSTTRPLTDSPISQSIAEIEDITRNNWCFTDGVGKISPKLAEYVARPLRLTSRMVPSAFQFRLGGSKGLLVVWPDLTFNQVSLRPSQQKFRSKSTLLEIIQPSRFSVATLNRQTITILSSLGVPDSAFLELQKSQLADYDKAMEDPTIAMRLLSRFVDQNGITTTMAQMISDGFMRAREPFFMCILQVWRAWSLRLLREKARIVVENGAFVFGCLDETRTLRGYHESNRSSTDYPSREFPQIFLQVPRPGAPLDDPNSYMVVTGLCVVGRNPSLHPGDIRIVEAVDVAQLHHLCDVVVFPANGDRDIPSMCSGGDLDGDDFFVIWDYTLIPPERHYPPMIHEPIQPVELDRDVRPSDLIAFFVTYMKNDSLSTIAHCHLAQADRLEGGPKNPLCLELAQLHSNAVDYPKSGQPAHLKETLRPKEYPHFMEKPGRSYHSRKILGQLYDVVKKVEFHPNYNSAFDERILRRYELTDDLLRKARIIKAQHDRALRQIMNQRELGTEFEVWSTFVLTKPRVGSDYKMQETMGPIIANHRERFRNACIRVAGSREPKVLYPFIAAAYHVTWEAVQVAIYKARGRLTVDQSMPFISFPWVFEQELGRIANLEEDYQLNSFPEVTAGAFVDGGEDDEEEYERLLGLGVFAPKLEDMDDEGDFVGGRTSPSLPTPSTEPAQPDEELLVLDEVETGMDALEKMMTEELGIRDVGQLQQPYPYQLEDDEDIIVLEEMETGMDALEDLMNR</sequence>
<protein>
    <submittedName>
        <fullName evidence="1">Uncharacterized protein</fullName>
    </submittedName>
</protein>
<proteinExistence type="predicted"/>
<dbReference type="EMBL" id="JAPUUL010000647">
    <property type="protein sequence ID" value="KAJ8129837.1"/>
    <property type="molecule type" value="Genomic_DNA"/>
</dbReference>
<dbReference type="Proteomes" id="UP001153332">
    <property type="component" value="Unassembled WGS sequence"/>
</dbReference>